<sequence>MEKLLQHLAEHGELLSQEGVQRRTLSSHDHWLSEEEADGASLSFGTLESLQEYRFYLQEEDRFVRLLASLFRTSEVFFVEPTSATILPLESWANFIAVSTSGLREQTPFLLYIKSLDAVLVSAYDLNVGVYFLDSQHLATVTELALGYGLHLL</sequence>
<reference evidence="1 2" key="1">
    <citation type="submission" date="2019-04" db="EMBL/GenBank/DDBJ databases">
        <authorList>
            <person name="Feng G."/>
            <person name="Zhang J."/>
            <person name="Zhu H."/>
        </authorList>
    </citation>
    <scope>NUCLEOTIDE SEQUENCE [LARGE SCALE GENOMIC DNA]</scope>
    <source>
        <strain evidence="1 2">JCM 19491</strain>
    </source>
</reference>
<dbReference type="Proteomes" id="UP000298284">
    <property type="component" value="Unassembled WGS sequence"/>
</dbReference>
<evidence type="ECO:0000313" key="1">
    <source>
        <dbReference type="EMBL" id="TGD81540.1"/>
    </source>
</evidence>
<gene>
    <name evidence="1" type="ORF">EU557_08285</name>
</gene>
<keyword evidence="2" id="KW-1185">Reference proteome</keyword>
<accession>A0A4Z0MQ49</accession>
<evidence type="ECO:0000313" key="2">
    <source>
        <dbReference type="Proteomes" id="UP000298284"/>
    </source>
</evidence>
<protein>
    <submittedName>
        <fullName evidence="1">Uncharacterized protein</fullName>
    </submittedName>
</protein>
<organism evidence="1 2">
    <name type="scientific">Hymenobacter wooponensis</name>
    <dbReference type="NCBI Taxonomy" id="1525360"/>
    <lineage>
        <taxon>Bacteria</taxon>
        <taxon>Pseudomonadati</taxon>
        <taxon>Bacteroidota</taxon>
        <taxon>Cytophagia</taxon>
        <taxon>Cytophagales</taxon>
        <taxon>Hymenobacteraceae</taxon>
        <taxon>Hymenobacter</taxon>
    </lineage>
</organism>
<dbReference type="OrthoDB" id="981252at2"/>
<dbReference type="AlphaFoldDB" id="A0A4Z0MQ49"/>
<name>A0A4Z0MQ49_9BACT</name>
<dbReference type="RefSeq" id="WP_135529921.1">
    <property type="nucleotide sequence ID" value="NZ_SRKZ01000002.1"/>
</dbReference>
<dbReference type="EMBL" id="SRKZ01000002">
    <property type="protein sequence ID" value="TGD81540.1"/>
    <property type="molecule type" value="Genomic_DNA"/>
</dbReference>
<proteinExistence type="predicted"/>
<comment type="caution">
    <text evidence="1">The sequence shown here is derived from an EMBL/GenBank/DDBJ whole genome shotgun (WGS) entry which is preliminary data.</text>
</comment>